<dbReference type="Proteomes" id="UP000038045">
    <property type="component" value="Unplaced"/>
</dbReference>
<feature type="domain" description="SUI1" evidence="1">
    <location>
        <begin position="463"/>
        <end position="532"/>
    </location>
</feature>
<dbReference type="InterPro" id="IPR039757">
    <property type="entry name" value="EIF2D"/>
</dbReference>
<dbReference type="InterPro" id="IPR057429">
    <property type="entry name" value="WH_eIF2D"/>
</dbReference>
<dbReference type="Gene3D" id="3.30.780.10">
    <property type="entry name" value="SUI1-like domain"/>
    <property type="match status" value="1"/>
</dbReference>
<dbReference type="PANTHER" id="PTHR12217">
    <property type="entry name" value="EUKARYOTIC TRANSLATION INITIATION FACTOR 2D"/>
    <property type="match status" value="1"/>
</dbReference>
<dbReference type="InterPro" id="IPR036877">
    <property type="entry name" value="SUI1_dom_sf"/>
</dbReference>
<dbReference type="GO" id="GO:0001731">
    <property type="term" value="P:formation of translation preinitiation complex"/>
    <property type="evidence" value="ECO:0007669"/>
    <property type="project" value="InterPro"/>
</dbReference>
<dbReference type="STRING" id="131310.A0A0N4ZT52"/>
<dbReference type="AlphaFoldDB" id="A0A0N4ZT52"/>
<dbReference type="InterPro" id="IPR001950">
    <property type="entry name" value="SUI1"/>
</dbReference>
<dbReference type="SUPFAM" id="SSF55159">
    <property type="entry name" value="eIF1-like"/>
    <property type="match status" value="1"/>
</dbReference>
<name>A0A0N4ZT52_PARTI</name>
<sequence>MDTLWFTLPVVIKSGKNLKDKELNKLKNTFGSEVWDNVIGNCKIEIFKVKSSVKRDIDVIMCNSTPLFFCDGKSRLWFPTLQLGMVFPRMYNPIVVSFRRWKVIENNPIIKQEDVYNEEKPFQDYPPFDHTKPSFVFFWIDDTNSIIGPVGIAIPTNLLFNSNTLYYPQKSLAVISMTRGRDYFCQELEARSYDINEFLNITNLLTKNLINDDVIDNIEDIKVEDSIILEENEDEKLNICFLTATKYLLKDNSLLPIDLGLFFQQYVQKCMPNNEKIDLKKTSYKKLLNYIKKLNESSEEGDIVKIINIKDKQIMKSVKFQSKLISDFEPIYGIPSDENKDEPKMKYSIRSDCYFPTRSFRKFFDEYDDNIKSEDNPYDYNCFKNILLNYIEKNKLTFENDKVILNSALIDFLEIKKNENAPQSINSIVNLMKNKCSEGYIIKSPDNLMYVKKGKIPKIKIHSEKMGSKEVTVIRNLEPFHLLNNDFTSNLKHHFAASAGIHEGKKRATGETVVHVQGNQTKLIKNFLKINYGLEEKYILIE</sequence>
<dbReference type="PANTHER" id="PTHR12217:SF4">
    <property type="entry name" value="EUKARYOTIC TRANSLATION INITIATION FACTOR 2D"/>
    <property type="match status" value="1"/>
</dbReference>
<accession>A0A0N4ZT52</accession>
<evidence type="ECO:0000313" key="3">
    <source>
        <dbReference type="WBParaSite" id="PTRK_0001168300.1"/>
    </source>
</evidence>
<proteinExistence type="predicted"/>
<keyword evidence="2" id="KW-1185">Reference proteome</keyword>
<organism evidence="2 3">
    <name type="scientific">Parastrongyloides trichosuri</name>
    <name type="common">Possum-specific nematode worm</name>
    <dbReference type="NCBI Taxonomy" id="131310"/>
    <lineage>
        <taxon>Eukaryota</taxon>
        <taxon>Metazoa</taxon>
        <taxon>Ecdysozoa</taxon>
        <taxon>Nematoda</taxon>
        <taxon>Chromadorea</taxon>
        <taxon>Rhabditida</taxon>
        <taxon>Tylenchina</taxon>
        <taxon>Panagrolaimomorpha</taxon>
        <taxon>Strongyloidoidea</taxon>
        <taxon>Strongyloididae</taxon>
        <taxon>Parastrongyloides</taxon>
    </lineage>
</organism>
<dbReference type="WBParaSite" id="PTRK_0001168300.1">
    <property type="protein sequence ID" value="PTRK_0001168300.1"/>
    <property type="gene ID" value="PTRK_0001168300"/>
</dbReference>
<dbReference type="Pfam" id="PF01253">
    <property type="entry name" value="SUI1"/>
    <property type="match status" value="1"/>
</dbReference>
<evidence type="ECO:0000259" key="1">
    <source>
        <dbReference type="PROSITE" id="PS50296"/>
    </source>
</evidence>
<dbReference type="GO" id="GO:0003743">
    <property type="term" value="F:translation initiation factor activity"/>
    <property type="evidence" value="ECO:0007669"/>
    <property type="project" value="InterPro"/>
</dbReference>
<reference evidence="3" key="1">
    <citation type="submission" date="2017-02" db="UniProtKB">
        <authorList>
            <consortium name="WormBaseParasite"/>
        </authorList>
    </citation>
    <scope>IDENTIFICATION</scope>
</reference>
<evidence type="ECO:0000313" key="2">
    <source>
        <dbReference type="Proteomes" id="UP000038045"/>
    </source>
</evidence>
<dbReference type="PROSITE" id="PS50296">
    <property type="entry name" value="SUI1"/>
    <property type="match status" value="1"/>
</dbReference>
<dbReference type="Pfam" id="PF25304">
    <property type="entry name" value="WHD_eIF2D"/>
    <property type="match status" value="1"/>
</dbReference>
<protein>
    <submittedName>
        <fullName evidence="3">SUI1 domain-containing protein</fullName>
    </submittedName>
</protein>